<dbReference type="AlphaFoldDB" id="A0A4Y2F1Z9"/>
<organism evidence="1 2">
    <name type="scientific">Araneus ventricosus</name>
    <name type="common">Orbweaver spider</name>
    <name type="synonym">Epeira ventricosa</name>
    <dbReference type="NCBI Taxonomy" id="182803"/>
    <lineage>
        <taxon>Eukaryota</taxon>
        <taxon>Metazoa</taxon>
        <taxon>Ecdysozoa</taxon>
        <taxon>Arthropoda</taxon>
        <taxon>Chelicerata</taxon>
        <taxon>Arachnida</taxon>
        <taxon>Araneae</taxon>
        <taxon>Araneomorphae</taxon>
        <taxon>Entelegynae</taxon>
        <taxon>Araneoidea</taxon>
        <taxon>Araneidae</taxon>
        <taxon>Araneus</taxon>
    </lineage>
</organism>
<sequence length="109" mass="12419">MSDGQEVVDRRFRLTKEAASGFESQGMPNKECTHFSSGKQPTSTRASLAELINTPTFRIPLFWNGLRNFEHGQMTRTASQLATPLRAFTPEHHEAVRFWTDLICIRSVH</sequence>
<keyword evidence="2" id="KW-1185">Reference proteome</keyword>
<dbReference type="EMBL" id="BGPR01000787">
    <property type="protein sequence ID" value="GBM35562.1"/>
    <property type="molecule type" value="Genomic_DNA"/>
</dbReference>
<reference evidence="1 2" key="1">
    <citation type="journal article" date="2019" name="Sci. Rep.">
        <title>Orb-weaving spider Araneus ventricosus genome elucidates the spidroin gene catalogue.</title>
        <authorList>
            <person name="Kono N."/>
            <person name="Nakamura H."/>
            <person name="Ohtoshi R."/>
            <person name="Moran D.A.P."/>
            <person name="Shinohara A."/>
            <person name="Yoshida Y."/>
            <person name="Fujiwara M."/>
            <person name="Mori M."/>
            <person name="Tomita M."/>
            <person name="Arakawa K."/>
        </authorList>
    </citation>
    <scope>NUCLEOTIDE SEQUENCE [LARGE SCALE GENOMIC DNA]</scope>
</reference>
<accession>A0A4Y2F1Z9</accession>
<dbReference type="Proteomes" id="UP000499080">
    <property type="component" value="Unassembled WGS sequence"/>
</dbReference>
<proteinExistence type="predicted"/>
<protein>
    <submittedName>
        <fullName evidence="1">Uncharacterized protein</fullName>
    </submittedName>
</protein>
<comment type="caution">
    <text evidence="1">The sequence shown here is derived from an EMBL/GenBank/DDBJ whole genome shotgun (WGS) entry which is preliminary data.</text>
</comment>
<evidence type="ECO:0000313" key="2">
    <source>
        <dbReference type="Proteomes" id="UP000499080"/>
    </source>
</evidence>
<name>A0A4Y2F1Z9_ARAVE</name>
<gene>
    <name evidence="1" type="ORF">AVEN_106781_1</name>
</gene>
<evidence type="ECO:0000313" key="1">
    <source>
        <dbReference type="EMBL" id="GBM35562.1"/>
    </source>
</evidence>